<dbReference type="PANTHER" id="PTHR47151">
    <property type="entry name" value="LEU/ILE/VAL-BINDING ABC TRANSPORTER SUBUNIT"/>
    <property type="match status" value="1"/>
</dbReference>
<evidence type="ECO:0000256" key="2">
    <source>
        <dbReference type="ARBA" id="ARBA00022448"/>
    </source>
</evidence>
<keyword evidence="4" id="KW-0029">Amino-acid transport</keyword>
<evidence type="ECO:0000256" key="3">
    <source>
        <dbReference type="ARBA" id="ARBA00022729"/>
    </source>
</evidence>
<dbReference type="InterPro" id="IPR028082">
    <property type="entry name" value="Peripla_BP_I"/>
</dbReference>
<feature type="chain" id="PRO_5039076573" evidence="5">
    <location>
        <begin position="20"/>
        <end position="385"/>
    </location>
</feature>
<feature type="domain" description="Leucine-binding protein" evidence="6">
    <location>
        <begin position="32"/>
        <end position="373"/>
    </location>
</feature>
<evidence type="ECO:0000313" key="7">
    <source>
        <dbReference type="EMBL" id="OEJ96688.1"/>
    </source>
</evidence>
<dbReference type="PROSITE" id="PS51257">
    <property type="entry name" value="PROKAR_LIPOPROTEIN"/>
    <property type="match status" value="1"/>
</dbReference>
<evidence type="ECO:0000256" key="5">
    <source>
        <dbReference type="SAM" id="SignalP"/>
    </source>
</evidence>
<dbReference type="InterPro" id="IPR028081">
    <property type="entry name" value="Leu-bd"/>
</dbReference>
<dbReference type="SUPFAM" id="SSF53822">
    <property type="entry name" value="Periplasmic binding protein-like I"/>
    <property type="match status" value="1"/>
</dbReference>
<dbReference type="PRINTS" id="PR00337">
    <property type="entry name" value="LEUILEVALBP"/>
</dbReference>
<evidence type="ECO:0000259" key="6">
    <source>
        <dbReference type="Pfam" id="PF13458"/>
    </source>
</evidence>
<keyword evidence="8" id="KW-1185">Reference proteome</keyword>
<protein>
    <submittedName>
        <fullName evidence="7">Branched chain amino acid ABC transporter substrate-binding protein</fullName>
    </submittedName>
</protein>
<dbReference type="CDD" id="cd06342">
    <property type="entry name" value="PBP1_ABC_LIVBP-like"/>
    <property type="match status" value="1"/>
</dbReference>
<accession>A0A1D3DWI3</accession>
<dbReference type="InterPro" id="IPR000709">
    <property type="entry name" value="Leu_Ile_Val-bd"/>
</dbReference>
<dbReference type="Gene3D" id="3.40.50.2300">
    <property type="match status" value="2"/>
</dbReference>
<dbReference type="RefSeq" id="WP_023589199.1">
    <property type="nucleotide sequence ID" value="NZ_ASHX02000001.1"/>
</dbReference>
<comment type="similarity">
    <text evidence="1">Belongs to the leucine-binding protein family.</text>
</comment>
<evidence type="ECO:0000313" key="8">
    <source>
        <dbReference type="Proteomes" id="UP000095329"/>
    </source>
</evidence>
<dbReference type="GO" id="GO:0006865">
    <property type="term" value="P:amino acid transport"/>
    <property type="evidence" value="ECO:0007669"/>
    <property type="project" value="UniProtKB-KW"/>
</dbReference>
<dbReference type="eggNOG" id="COG0683">
    <property type="taxonomic scope" value="Bacteria"/>
</dbReference>
<evidence type="ECO:0000256" key="4">
    <source>
        <dbReference type="ARBA" id="ARBA00022970"/>
    </source>
</evidence>
<reference evidence="7 8" key="1">
    <citation type="journal article" date="2013" name="Genome Announc.">
        <title>Genome Sequence of Streptomyces violaceusniger Strain SPC6, a Halotolerant Streptomycete That Exhibits Rapid Growth and Development.</title>
        <authorList>
            <person name="Chen X."/>
            <person name="Zhang B."/>
            <person name="Zhang W."/>
            <person name="Wu X."/>
            <person name="Zhang M."/>
            <person name="Chen T."/>
            <person name="Liu G."/>
            <person name="Dyson P."/>
        </authorList>
    </citation>
    <scope>NUCLEOTIDE SEQUENCE [LARGE SCALE GENOMIC DNA]</scope>
    <source>
        <strain evidence="7 8">SPC6</strain>
    </source>
</reference>
<gene>
    <name evidence="7" type="ORF">J116_021770</name>
</gene>
<dbReference type="Pfam" id="PF13458">
    <property type="entry name" value="Peripla_BP_6"/>
    <property type="match status" value="1"/>
</dbReference>
<dbReference type="AlphaFoldDB" id="A0A1D3DWI3"/>
<proteinExistence type="inferred from homology"/>
<sequence length="385" mass="40275">MLNKSIVRLAVPLVVGALALTGCGDSGADGDTIKIAFQGPLSGDNVALGENEQNGVKLAIDQANAKGDLGFKLEYVASDDQGLPDKATAAAQKVIDDESVVAVVGPAFSGATNTASPLYAEAGLVTVSPSATNPTLTDPKNNFTSLLRGVPNDSMQGAGMATYYAKKLKAKKVYLIDDKTDYGAGLAGVAEKGLKAAGIEVVRKSVPQKTPDYSATAKDVVNSKADALIYAGYYQDAAPFAKKLKEAGYKGAAISGDGTNDGKFIELAGAASEGWFLTCPCTDATVEAGTKQFAADYQKAFNRAPGTYSAESYDITNMIIEQIKAAKGKVDREGLRDALKKATYKGLTKTFSFDENGEFKGTDVYLYQVKDGKIAYQGNINQLAG</sequence>
<dbReference type="PANTHER" id="PTHR47151:SF2">
    <property type="entry name" value="AMINO ACID BINDING PROTEIN"/>
    <property type="match status" value="1"/>
</dbReference>
<dbReference type="EMBL" id="ASHX02000001">
    <property type="protein sequence ID" value="OEJ96688.1"/>
    <property type="molecule type" value="Genomic_DNA"/>
</dbReference>
<keyword evidence="3 5" id="KW-0732">Signal</keyword>
<feature type="signal peptide" evidence="5">
    <location>
        <begin position="1"/>
        <end position="19"/>
    </location>
</feature>
<dbReference type="Proteomes" id="UP000095329">
    <property type="component" value="Unassembled WGS sequence"/>
</dbReference>
<evidence type="ECO:0000256" key="1">
    <source>
        <dbReference type="ARBA" id="ARBA00010062"/>
    </source>
</evidence>
<dbReference type="STRING" id="1306406.J116_021770"/>
<comment type="caution">
    <text evidence="7">The sequence shown here is derived from an EMBL/GenBank/DDBJ whole genome shotgun (WGS) entry which is preliminary data.</text>
</comment>
<keyword evidence="2" id="KW-0813">Transport</keyword>
<organism evidence="7 8">
    <name type="scientific">Streptomyces thermolilacinus SPC6</name>
    <dbReference type="NCBI Taxonomy" id="1306406"/>
    <lineage>
        <taxon>Bacteria</taxon>
        <taxon>Bacillati</taxon>
        <taxon>Actinomycetota</taxon>
        <taxon>Actinomycetes</taxon>
        <taxon>Kitasatosporales</taxon>
        <taxon>Streptomycetaceae</taxon>
        <taxon>Streptomyces</taxon>
    </lineage>
</organism>
<dbReference type="OrthoDB" id="9772589at2"/>
<name>A0A1D3DWI3_9ACTN</name>